<accession>A0A8S0Q661</accession>
<reference evidence="2 3" key="1">
    <citation type="submission" date="2019-12" db="EMBL/GenBank/DDBJ databases">
        <authorList>
            <person name="Alioto T."/>
            <person name="Alioto T."/>
            <person name="Gomez Garrido J."/>
        </authorList>
    </citation>
    <scope>NUCLEOTIDE SEQUENCE [LARGE SCALE GENOMIC DNA]</scope>
</reference>
<proteinExistence type="predicted"/>
<feature type="coiled-coil region" evidence="1">
    <location>
        <begin position="19"/>
        <end position="114"/>
    </location>
</feature>
<dbReference type="Proteomes" id="UP000594638">
    <property type="component" value="Unassembled WGS sequence"/>
</dbReference>
<evidence type="ECO:0000313" key="3">
    <source>
        <dbReference type="Proteomes" id="UP000594638"/>
    </source>
</evidence>
<name>A0A8S0Q661_OLEEU</name>
<protein>
    <submittedName>
        <fullName evidence="2">Uncharacterized protein</fullName>
    </submittedName>
</protein>
<dbReference type="AlphaFoldDB" id="A0A8S0Q661"/>
<gene>
    <name evidence="2" type="ORF">OLEA9_A018727</name>
</gene>
<keyword evidence="1" id="KW-0175">Coiled coil</keyword>
<evidence type="ECO:0000313" key="2">
    <source>
        <dbReference type="EMBL" id="CAA2960307.1"/>
    </source>
</evidence>
<dbReference type="Gramene" id="OE9A018727T1">
    <property type="protein sequence ID" value="OE9A018727C1"/>
    <property type="gene ID" value="OE9A018727"/>
</dbReference>
<dbReference type="EMBL" id="CACTIH010000386">
    <property type="protein sequence ID" value="CAA2960307.1"/>
    <property type="molecule type" value="Genomic_DNA"/>
</dbReference>
<evidence type="ECO:0000256" key="1">
    <source>
        <dbReference type="SAM" id="Coils"/>
    </source>
</evidence>
<comment type="caution">
    <text evidence="2">The sequence shown here is derived from an EMBL/GenBank/DDBJ whole genome shotgun (WGS) entry which is preliminary data.</text>
</comment>
<sequence>MKKEFDSWEQDKLELEGNLKENSKIILQLNSKVEELKNQKSESGQTAVKYDERIKSMNDEVEKLNCEKLEAEHTVEVYKKKFEDPNAVKHEEKIKFLNDEVKKLKCEKLQADQTVEVYTSYTLLQYQHAFSHI</sequence>
<organism evidence="2 3">
    <name type="scientific">Olea europaea subsp. europaea</name>
    <dbReference type="NCBI Taxonomy" id="158383"/>
    <lineage>
        <taxon>Eukaryota</taxon>
        <taxon>Viridiplantae</taxon>
        <taxon>Streptophyta</taxon>
        <taxon>Embryophyta</taxon>
        <taxon>Tracheophyta</taxon>
        <taxon>Spermatophyta</taxon>
        <taxon>Magnoliopsida</taxon>
        <taxon>eudicotyledons</taxon>
        <taxon>Gunneridae</taxon>
        <taxon>Pentapetalae</taxon>
        <taxon>asterids</taxon>
        <taxon>lamiids</taxon>
        <taxon>Lamiales</taxon>
        <taxon>Oleaceae</taxon>
        <taxon>Oleeae</taxon>
        <taxon>Olea</taxon>
    </lineage>
</organism>
<dbReference type="OrthoDB" id="912921at2759"/>
<keyword evidence="3" id="KW-1185">Reference proteome</keyword>